<dbReference type="AlphaFoldDB" id="A0A6A3B902"/>
<dbReference type="Proteomes" id="UP000436088">
    <property type="component" value="Unassembled WGS sequence"/>
</dbReference>
<accession>A0A6A3B902</accession>
<evidence type="ECO:0000313" key="2">
    <source>
        <dbReference type="Proteomes" id="UP000436088"/>
    </source>
</evidence>
<reference evidence="1" key="1">
    <citation type="submission" date="2019-09" db="EMBL/GenBank/DDBJ databases">
        <title>Draft genome information of white flower Hibiscus syriacus.</title>
        <authorList>
            <person name="Kim Y.-M."/>
        </authorList>
    </citation>
    <scope>NUCLEOTIDE SEQUENCE [LARGE SCALE GENOMIC DNA]</scope>
    <source>
        <strain evidence="1">YM2019G1</strain>
    </source>
</reference>
<name>A0A6A3B902_HIBSY</name>
<gene>
    <name evidence="1" type="ORF">F3Y22_tig00110270pilonHSYRG00073</name>
</gene>
<keyword evidence="2" id="KW-1185">Reference proteome</keyword>
<evidence type="ECO:0000313" key="1">
    <source>
        <dbReference type="EMBL" id="KAE8711895.1"/>
    </source>
</evidence>
<organism evidence="1 2">
    <name type="scientific">Hibiscus syriacus</name>
    <name type="common">Rose of Sharon</name>
    <dbReference type="NCBI Taxonomy" id="106335"/>
    <lineage>
        <taxon>Eukaryota</taxon>
        <taxon>Viridiplantae</taxon>
        <taxon>Streptophyta</taxon>
        <taxon>Embryophyta</taxon>
        <taxon>Tracheophyta</taxon>
        <taxon>Spermatophyta</taxon>
        <taxon>Magnoliopsida</taxon>
        <taxon>eudicotyledons</taxon>
        <taxon>Gunneridae</taxon>
        <taxon>Pentapetalae</taxon>
        <taxon>rosids</taxon>
        <taxon>malvids</taxon>
        <taxon>Malvales</taxon>
        <taxon>Malvaceae</taxon>
        <taxon>Malvoideae</taxon>
        <taxon>Hibiscus</taxon>
    </lineage>
</organism>
<protein>
    <submittedName>
        <fullName evidence="1">Uncharacterized protein</fullName>
    </submittedName>
</protein>
<proteinExistence type="predicted"/>
<dbReference type="EMBL" id="VEPZ02000905">
    <property type="protein sequence ID" value="KAE8711895.1"/>
    <property type="molecule type" value="Genomic_DNA"/>
</dbReference>
<comment type="caution">
    <text evidence="1">The sequence shown here is derived from an EMBL/GenBank/DDBJ whole genome shotgun (WGS) entry which is preliminary data.</text>
</comment>
<sequence>MRAFFNHGCDGLADNVRVKVGIILVDLFNIVLLAVGRHVFPASYKRLHVPCTSQHAGHPRPSDRGHPNELCEGNRASYARESEGNRARVGRHALRATYPRSVALGFPHIARSVALGCHHIARSDDLGRMASDALGWPRLDGLGRMASDAQRVGKCMEHTISCRSPGRHGDLVENGEYVKYMEKKRENPMANLSFSNQNPAVTATNFVGGIFDMAACEGISGGDNKWGSLGFMDLLGISQDFIAPSLFDSFCLHHHHRRQRRLDFTTNNYKVLHRGFHRAGIFRGFNQPGNTELFLLLFI</sequence>